<feature type="transmembrane region" description="Helical" evidence="6">
    <location>
        <begin position="701"/>
        <end position="720"/>
    </location>
</feature>
<dbReference type="GeneID" id="16994077"/>
<organism evidence="8 9">
    <name type="scientific">Cyanidioschyzon merolae (strain NIES-3377 / 10D)</name>
    <name type="common">Unicellular red alga</name>
    <dbReference type="NCBI Taxonomy" id="280699"/>
    <lineage>
        <taxon>Eukaryota</taxon>
        <taxon>Rhodophyta</taxon>
        <taxon>Bangiophyceae</taxon>
        <taxon>Cyanidiales</taxon>
        <taxon>Cyanidiaceae</taxon>
        <taxon>Cyanidioschyzon</taxon>
    </lineage>
</organism>
<evidence type="ECO:0008006" key="10">
    <source>
        <dbReference type="Google" id="ProtNLM"/>
    </source>
</evidence>
<keyword evidence="7" id="KW-0732">Signal</keyword>
<dbReference type="HOGENOM" id="CLU_422362_0_0_1"/>
<reference evidence="8 9" key="1">
    <citation type="journal article" date="2004" name="Nature">
        <title>Genome sequence of the ultrasmall unicellular red alga Cyanidioschyzon merolae 10D.</title>
        <authorList>
            <person name="Matsuzaki M."/>
            <person name="Misumi O."/>
            <person name="Shin-i T."/>
            <person name="Maruyama S."/>
            <person name="Takahara M."/>
            <person name="Miyagishima S."/>
            <person name="Mori T."/>
            <person name="Nishida K."/>
            <person name="Yagisawa F."/>
            <person name="Nishida K."/>
            <person name="Yoshida Y."/>
            <person name="Nishimura Y."/>
            <person name="Nakao S."/>
            <person name="Kobayashi T."/>
            <person name="Momoyama Y."/>
            <person name="Higashiyama T."/>
            <person name="Minoda A."/>
            <person name="Sano M."/>
            <person name="Nomoto H."/>
            <person name="Oishi K."/>
            <person name="Hayashi H."/>
            <person name="Ohta F."/>
            <person name="Nishizaka S."/>
            <person name="Haga S."/>
            <person name="Miura S."/>
            <person name="Morishita T."/>
            <person name="Kabeya Y."/>
            <person name="Terasawa K."/>
            <person name="Suzuki Y."/>
            <person name="Ishii Y."/>
            <person name="Asakawa S."/>
            <person name="Takano H."/>
            <person name="Ohta N."/>
            <person name="Kuroiwa H."/>
            <person name="Tanaka K."/>
            <person name="Shimizu N."/>
            <person name="Sugano S."/>
            <person name="Sato N."/>
            <person name="Nozaki H."/>
            <person name="Ogasawara N."/>
            <person name="Kohara Y."/>
            <person name="Kuroiwa T."/>
        </authorList>
    </citation>
    <scope>NUCLEOTIDE SEQUENCE [LARGE SCALE GENOMIC DNA]</scope>
    <source>
        <strain evidence="8 9">10D</strain>
    </source>
</reference>
<dbReference type="Gramene" id="CMJ184CT">
    <property type="protein sequence ID" value="CMJ184CT"/>
    <property type="gene ID" value="CMJ184C"/>
</dbReference>
<dbReference type="EMBL" id="AP006492">
    <property type="protein sequence ID" value="BAM80307.1"/>
    <property type="molecule type" value="Genomic_DNA"/>
</dbReference>
<dbReference type="Proteomes" id="UP000007014">
    <property type="component" value="Chromosome 10"/>
</dbReference>
<feature type="transmembrane region" description="Helical" evidence="6">
    <location>
        <begin position="168"/>
        <end position="190"/>
    </location>
</feature>
<proteinExistence type="predicted"/>
<evidence type="ECO:0000313" key="8">
    <source>
        <dbReference type="EMBL" id="BAM80307.1"/>
    </source>
</evidence>
<evidence type="ECO:0000256" key="2">
    <source>
        <dbReference type="ARBA" id="ARBA00022692"/>
    </source>
</evidence>
<evidence type="ECO:0000313" key="9">
    <source>
        <dbReference type="Proteomes" id="UP000007014"/>
    </source>
</evidence>
<feature type="compositionally biased region" description="Low complexity" evidence="5">
    <location>
        <begin position="246"/>
        <end position="257"/>
    </location>
</feature>
<feature type="compositionally biased region" description="Polar residues" evidence="5">
    <location>
        <begin position="328"/>
        <end position="337"/>
    </location>
</feature>
<dbReference type="GO" id="GO:0016567">
    <property type="term" value="P:protein ubiquitination"/>
    <property type="evidence" value="ECO:0007669"/>
    <property type="project" value="TreeGrafter"/>
</dbReference>
<evidence type="ECO:0000256" key="3">
    <source>
        <dbReference type="ARBA" id="ARBA00022989"/>
    </source>
</evidence>
<evidence type="ECO:0000256" key="6">
    <source>
        <dbReference type="SAM" id="Phobius"/>
    </source>
</evidence>
<comment type="subcellular location">
    <subcellularLocation>
        <location evidence="1">Membrane</location>
        <topology evidence="1">Multi-pass membrane protein</topology>
    </subcellularLocation>
</comment>
<protein>
    <recommendedName>
        <fullName evidence="10">Sulfite exporter TauE/SafE</fullName>
    </recommendedName>
</protein>
<accession>M1VCL1</accession>
<dbReference type="GO" id="GO:0031464">
    <property type="term" value="C:Cul4A-RING E3 ubiquitin ligase complex"/>
    <property type="evidence" value="ECO:0007669"/>
    <property type="project" value="TreeGrafter"/>
</dbReference>
<name>M1VCL1_CYAM1</name>
<feature type="transmembrane region" description="Helical" evidence="6">
    <location>
        <begin position="756"/>
        <end position="777"/>
    </location>
</feature>
<keyword evidence="2 6" id="KW-0812">Transmembrane</keyword>
<feature type="transmembrane region" description="Helical" evidence="6">
    <location>
        <begin position="98"/>
        <end position="131"/>
    </location>
</feature>
<keyword evidence="4 6" id="KW-0472">Membrane</keyword>
<evidence type="ECO:0000256" key="1">
    <source>
        <dbReference type="ARBA" id="ARBA00004141"/>
    </source>
</evidence>
<keyword evidence="9" id="KW-1185">Reference proteome</keyword>
<gene>
    <name evidence="8" type="ORF">CYME_CMJ184C</name>
</gene>
<feature type="compositionally biased region" description="Polar residues" evidence="5">
    <location>
        <begin position="258"/>
        <end position="273"/>
    </location>
</feature>
<dbReference type="InterPro" id="IPR002781">
    <property type="entry name" value="TM_pro_TauE-like"/>
</dbReference>
<dbReference type="PANTHER" id="PTHR14255">
    <property type="entry name" value="CEREBLON"/>
    <property type="match status" value="1"/>
</dbReference>
<evidence type="ECO:0000256" key="4">
    <source>
        <dbReference type="ARBA" id="ARBA00023136"/>
    </source>
</evidence>
<dbReference type="AlphaFoldDB" id="M1VCL1"/>
<dbReference type="GO" id="GO:0016020">
    <property type="term" value="C:membrane"/>
    <property type="evidence" value="ECO:0007669"/>
    <property type="project" value="UniProtKB-SubCell"/>
</dbReference>
<dbReference type="eggNOG" id="ENOG502QUAQ">
    <property type="taxonomic scope" value="Eukaryota"/>
</dbReference>
<dbReference type="KEGG" id="cme:CYME_CMJ184C"/>
<evidence type="ECO:0000256" key="7">
    <source>
        <dbReference type="SAM" id="SignalP"/>
    </source>
</evidence>
<feature type="transmembrane region" description="Helical" evidence="6">
    <location>
        <begin position="572"/>
        <end position="593"/>
    </location>
</feature>
<feature type="transmembrane region" description="Helical" evidence="6">
    <location>
        <begin position="732"/>
        <end position="750"/>
    </location>
</feature>
<feature type="transmembrane region" description="Helical" evidence="6">
    <location>
        <begin position="196"/>
        <end position="219"/>
    </location>
</feature>
<sequence>MTQAGTLTRNKPKVRRWLPVTVCLLLVLLLLLGATQPAAAVNACDYCDAVGKACNATLGKCYRCTSSKDCPSRKICNVDIGQCIVGGVFSNFDWQEGVLILLVFLAAGVSNAGGVGGGLLFVPLLVLLASFPIPQASANSQSLILGASIANSVYNFRKRHVIRDAPRIDWNLVISTMPFFLCGTTPGYFLNISLPGYFTGFVLAAMLGALTIQSFLSGTRMTRRQWRMRREFLRQEAAGSAPLDGPAASKPTAPTASDGTSVVQPGMQPTSTAVGEERLDIDSITSRLPGHQDGSARDGASTASLAGGTQPGNVEAGAVNIQHDVAGSGSSSGQQHDPQLGEPSHRAASQTTLTESTGANVVLASSQGDVHPSVLASNATVAAAAEARGPVHAPEELLPAAGALPEQRRDLDPLPRSVLQERLGHAAVDGHLTHRSDRNERTAIWVGMKRSVSCQEEELVGRQHRSRDDSTTSCLPMRVRGRHSCSGVLRTASLYEDLAGLYTVHVDEPSPRSRSKLASAERSGSFVDQQAGSFESTSKLYRVWRFVDPVLASRNLEEMLAAERPWFPWRHILFVVILIAILFAGQFLSGAPYARSPVGVPLCGAVYWVIFMLQELSLFVIGLLTVFRNIRLRRLRAAYGYPWFEHDGLTDMRWDGMNLYVYPAFVLVIGAIDSWTGLSSSALIIPYLYLIARTDLVTVQSSMAIVNLVASLAAAMVFLVDGRLNISYSLFYGLWAMLGSYSGVFFVYYLVDRFQIRAFIILAISIAFFAAFAIVLYEAVHNVLAARAANAGWKMVNICVPTYL</sequence>
<dbReference type="Pfam" id="PF01925">
    <property type="entry name" value="TauE"/>
    <property type="match status" value="1"/>
</dbReference>
<dbReference type="PANTHER" id="PTHR14255:SF3">
    <property type="entry name" value="SULFITE EXPORTER TAUE_SAFE FAMILY PROTEIN 5-RELATED"/>
    <property type="match status" value="1"/>
</dbReference>
<dbReference type="OMA" id="SEWMITI"/>
<keyword evidence="3 6" id="KW-1133">Transmembrane helix</keyword>
<feature type="signal peptide" evidence="7">
    <location>
        <begin position="1"/>
        <end position="40"/>
    </location>
</feature>
<feature type="chain" id="PRO_5004017952" description="Sulfite exporter TauE/SafE" evidence="7">
    <location>
        <begin position="41"/>
        <end position="804"/>
    </location>
</feature>
<evidence type="ECO:0000256" key="5">
    <source>
        <dbReference type="SAM" id="MobiDB-lite"/>
    </source>
</evidence>
<feature type="transmembrane region" description="Helical" evidence="6">
    <location>
        <begin position="659"/>
        <end position="689"/>
    </location>
</feature>
<feature type="region of interest" description="Disordered" evidence="5">
    <location>
        <begin position="237"/>
        <end position="353"/>
    </location>
</feature>
<dbReference type="RefSeq" id="XP_005534914.1">
    <property type="nucleotide sequence ID" value="XM_005534857.1"/>
</dbReference>
<feature type="transmembrane region" description="Helical" evidence="6">
    <location>
        <begin position="605"/>
        <end position="627"/>
    </location>
</feature>
<reference evidence="8 9" key="2">
    <citation type="journal article" date="2007" name="BMC Biol.">
        <title>A 100%-complete sequence reveals unusually simple genomic features in the hot-spring red alga Cyanidioschyzon merolae.</title>
        <authorList>
            <person name="Nozaki H."/>
            <person name="Takano H."/>
            <person name="Misumi O."/>
            <person name="Terasawa K."/>
            <person name="Matsuzaki M."/>
            <person name="Maruyama S."/>
            <person name="Nishida K."/>
            <person name="Yagisawa F."/>
            <person name="Yoshida Y."/>
            <person name="Fujiwara T."/>
            <person name="Takio S."/>
            <person name="Tamura K."/>
            <person name="Chung S.J."/>
            <person name="Nakamura S."/>
            <person name="Kuroiwa H."/>
            <person name="Tanaka K."/>
            <person name="Sato N."/>
            <person name="Kuroiwa T."/>
        </authorList>
    </citation>
    <scope>NUCLEOTIDE SEQUENCE [LARGE SCALE GENOMIC DNA]</scope>
    <source>
        <strain evidence="8 9">10D</strain>
    </source>
</reference>
<dbReference type="OrthoDB" id="434519at2759"/>